<dbReference type="Proteomes" id="UP000046392">
    <property type="component" value="Unplaced"/>
</dbReference>
<reference evidence="3" key="1">
    <citation type="submission" date="2017-02" db="UniProtKB">
        <authorList>
            <consortium name="WormBaseParasite"/>
        </authorList>
    </citation>
    <scope>IDENTIFICATION</scope>
</reference>
<protein>
    <submittedName>
        <fullName evidence="3">NIT domain-containing protein</fullName>
    </submittedName>
</protein>
<evidence type="ECO:0000313" key="2">
    <source>
        <dbReference type="Proteomes" id="UP000046392"/>
    </source>
</evidence>
<feature type="compositionally biased region" description="Low complexity" evidence="1">
    <location>
        <begin position="488"/>
        <end position="503"/>
    </location>
</feature>
<feature type="compositionally biased region" description="Polar residues" evidence="1">
    <location>
        <begin position="544"/>
        <end position="564"/>
    </location>
</feature>
<feature type="region of interest" description="Disordered" evidence="1">
    <location>
        <begin position="475"/>
        <end position="507"/>
    </location>
</feature>
<proteinExistence type="predicted"/>
<evidence type="ECO:0000256" key="1">
    <source>
        <dbReference type="SAM" id="MobiDB-lite"/>
    </source>
</evidence>
<dbReference type="WBParaSite" id="SPAL_0000682200.1">
    <property type="protein sequence ID" value="SPAL_0000682200.1"/>
    <property type="gene ID" value="SPAL_0000682200"/>
</dbReference>
<name>A0A0N5BLM6_STREA</name>
<organism evidence="2 3">
    <name type="scientific">Strongyloides papillosus</name>
    <name type="common">Intestinal threadworm</name>
    <dbReference type="NCBI Taxonomy" id="174720"/>
    <lineage>
        <taxon>Eukaryota</taxon>
        <taxon>Metazoa</taxon>
        <taxon>Ecdysozoa</taxon>
        <taxon>Nematoda</taxon>
        <taxon>Chromadorea</taxon>
        <taxon>Rhabditida</taxon>
        <taxon>Tylenchina</taxon>
        <taxon>Panagrolaimomorpha</taxon>
        <taxon>Strongyloidoidea</taxon>
        <taxon>Strongyloididae</taxon>
        <taxon>Strongyloides</taxon>
    </lineage>
</organism>
<dbReference type="AlphaFoldDB" id="A0A0N5BLM6"/>
<feature type="region of interest" description="Disordered" evidence="1">
    <location>
        <begin position="544"/>
        <end position="608"/>
    </location>
</feature>
<keyword evidence="2" id="KW-1185">Reference proteome</keyword>
<accession>A0A0N5BLM6</accession>
<sequence>MIPKDYWKESYALKRESAELLIDKFKSINPSVYTLTKEEIDAYLYVCNQVLLDLFKLDARKMMDGFLFSIHKVSRGRYFTKPFADSGFKRISHEHLAWLVYEAIRTDDLSMTNLRIKRNVAKTLFRADSVIIRKVLEKIEEGPIQTYKPSKSVTEREYVNKDLTMFGTSIYQDFVRFYYIFIKTILSTSCTEYEGNPENPDALLDLNTSVVTGTRLYSKFTFSTTFGLIAFLLFIDLENSLNTLYQIYTSGVTLRLISDNSSIVKRLMGSEFQADLDAQIRYPEILKYKDFNVMFCSMVNFWRELLSDKAMEHLNSVNVPKGKRMISANSKIMQIFASKMDDKDNYLEILIPTLREIQTIMKCEFEEIDFKIPIFEQTLDITSETNVEEDLPSQTTYIHKDIVMSDEESPVQSDKESTLSQSEIEIIEELTVGPQIPALVAIKQKENVEEVPSKKSSDSGTRLLQSFFEGEIHLGSSSKKTDNKDNKTTTTSSVIESSTVHTEISSKTTGDVTTTEVLVEQTVHEKELHGTKVLTTENVIVQQTQESQDKSQTGLNDGVTSKNVEVTPKETSKKSSTDVAFKKTSDETSKEPLKEVSKESTKKISKEMTKELSAELEVDQSKVPTDANKVIPADVPSLSTLPLEDIPSSIEKADTAQATDTSVGRIPLHSSSTLNLSTNLSQVSSLSIDDEITDLRNKLNALEALKTA</sequence>
<feature type="compositionally biased region" description="Basic and acidic residues" evidence="1">
    <location>
        <begin position="567"/>
        <end position="608"/>
    </location>
</feature>
<evidence type="ECO:0000313" key="3">
    <source>
        <dbReference type="WBParaSite" id="SPAL_0000682200.1"/>
    </source>
</evidence>